<dbReference type="Gene3D" id="2.60.40.1180">
    <property type="entry name" value="Golgi alpha-mannosidase II"/>
    <property type="match status" value="1"/>
</dbReference>
<evidence type="ECO:0000256" key="1">
    <source>
        <dbReference type="SAM" id="MobiDB-lite"/>
    </source>
</evidence>
<dbReference type="SUPFAM" id="SSF51445">
    <property type="entry name" value="(Trans)glycosidases"/>
    <property type="match status" value="1"/>
</dbReference>
<dbReference type="InterPro" id="IPR013780">
    <property type="entry name" value="Glyco_hydro_b"/>
</dbReference>
<dbReference type="Gene3D" id="2.60.120.430">
    <property type="entry name" value="Galactose-binding lectin"/>
    <property type="match status" value="1"/>
</dbReference>
<sequence length="748" mass="80349">MMGRFLWIFSAVSLAIVLCACILQGAQAMQPPAQGDRLLFDDVLDPTFQSWSFDVDVNLATTSPAYSGSARSIAVTYRPGNWGALWLVRPGGDIDLSGYTAFRFAIHGGATGGQTIRVQAGAGVNYPAANEVNLNHYLPGGPVANEWRIVTIPLSDLNLAGGSLGSLAFQSATNSGQPTFYLDDLRLVAGEASPPAAGIAATIRIQPGGVITAVDAHMLGSNLPAWLGRSRFEDRVFLSRTIASGIKLLRMPGGSWSNAYGWLSCEMGADQPGAEPCYWPWAARPTDFINFLRATSAEGLWVVNPNGTAKEAAALVAFFNGAVDDHREIGVDIRGKDWGKVSDWAQLRAAHGNPEPLGVKLWEFGNEVYGGKPSTGGSLCQSWGWEDVWTCDGAEYVLGKGTGPTRQEGYLEFREAMRSVDPTIRVGAVGYEVPGDPSNPDWQNYNNWGLKVISTTGAALDFYSIHPYPYFQPPANNVAGYAEILAKPQSQWRTIRTDLDGAFDAFASGRRAPVAVTEYNLVSVQDQDNAQLMTRAINALFLADSIGQAIQQGFAMFNQWDLSNGRAGNGTEYGLMHEDNNFYRAPQYYAFPLWARFGKTMLPVTTTLDAATQASVYAGRIDATTLSVLAINKMATSITATVAVEDSAIIGGIVYEVRAASPSAQSVLYNGSAMPSDDLSEPPMAIDGVNGELTVVLAPWSITLIQLDMQEDMSPAPSPTSTPTAEPPPTSTPVPGVMPRIYLPTVRR</sequence>
<proteinExistence type="predicted"/>
<evidence type="ECO:0000313" key="3">
    <source>
        <dbReference type="EMBL" id="HDX31849.1"/>
    </source>
</evidence>
<keyword evidence="2" id="KW-0732">Signal</keyword>
<feature type="chain" id="PRO_5027758095" description="Alpha-L-arabinofuranosidase" evidence="2">
    <location>
        <begin position="29"/>
        <end position="748"/>
    </location>
</feature>
<accession>A0A7C1K0C4</accession>
<dbReference type="InterPro" id="IPR008979">
    <property type="entry name" value="Galactose-bd-like_sf"/>
</dbReference>
<dbReference type="InterPro" id="IPR017853">
    <property type="entry name" value="GH"/>
</dbReference>
<dbReference type="AlphaFoldDB" id="A0A7C1K0C4"/>
<dbReference type="GO" id="GO:0000272">
    <property type="term" value="P:polysaccharide catabolic process"/>
    <property type="evidence" value="ECO:0007669"/>
    <property type="project" value="TreeGrafter"/>
</dbReference>
<feature type="region of interest" description="Disordered" evidence="1">
    <location>
        <begin position="712"/>
        <end position="748"/>
    </location>
</feature>
<organism evidence="3">
    <name type="scientific">Caldilinea aerophila</name>
    <dbReference type="NCBI Taxonomy" id="133453"/>
    <lineage>
        <taxon>Bacteria</taxon>
        <taxon>Bacillati</taxon>
        <taxon>Chloroflexota</taxon>
        <taxon>Caldilineae</taxon>
        <taxon>Caldilineales</taxon>
        <taxon>Caldilineaceae</taxon>
        <taxon>Caldilinea</taxon>
    </lineage>
</organism>
<evidence type="ECO:0000256" key="2">
    <source>
        <dbReference type="SAM" id="SignalP"/>
    </source>
</evidence>
<evidence type="ECO:0008006" key="4">
    <source>
        <dbReference type="Google" id="ProtNLM"/>
    </source>
</evidence>
<dbReference type="Gene3D" id="3.20.20.80">
    <property type="entry name" value="Glycosidases"/>
    <property type="match status" value="1"/>
</dbReference>
<dbReference type="SUPFAM" id="SSF49785">
    <property type="entry name" value="Galactose-binding domain-like"/>
    <property type="match status" value="1"/>
</dbReference>
<dbReference type="PANTHER" id="PTHR43576">
    <property type="entry name" value="ALPHA-L-ARABINOFURANOSIDASE C-RELATED"/>
    <property type="match status" value="1"/>
</dbReference>
<feature type="compositionally biased region" description="Pro residues" evidence="1">
    <location>
        <begin position="716"/>
        <end position="732"/>
    </location>
</feature>
<name>A0A7C1K0C4_9CHLR</name>
<dbReference type="PANTHER" id="PTHR43576:SF3">
    <property type="entry name" value="ALPHA-L-ARABINOFURANOSIDASE C"/>
    <property type="match status" value="1"/>
</dbReference>
<dbReference type="EMBL" id="DSMG01000100">
    <property type="protein sequence ID" value="HDX31849.1"/>
    <property type="molecule type" value="Genomic_DNA"/>
</dbReference>
<dbReference type="PROSITE" id="PS51257">
    <property type="entry name" value="PROKAR_LIPOPROTEIN"/>
    <property type="match status" value="1"/>
</dbReference>
<reference evidence="3" key="1">
    <citation type="journal article" date="2020" name="mSystems">
        <title>Genome- and Community-Level Interaction Insights into Carbon Utilization and Element Cycling Functions of Hydrothermarchaeota in Hydrothermal Sediment.</title>
        <authorList>
            <person name="Zhou Z."/>
            <person name="Liu Y."/>
            <person name="Xu W."/>
            <person name="Pan J."/>
            <person name="Luo Z.H."/>
            <person name="Li M."/>
        </authorList>
    </citation>
    <scope>NUCLEOTIDE SEQUENCE [LARGE SCALE GENOMIC DNA]</scope>
    <source>
        <strain evidence="3">SpSt-289</strain>
    </source>
</reference>
<gene>
    <name evidence="3" type="ORF">ENQ20_10220</name>
</gene>
<comment type="caution">
    <text evidence="3">The sequence shown here is derived from an EMBL/GenBank/DDBJ whole genome shotgun (WGS) entry which is preliminary data.</text>
</comment>
<protein>
    <recommendedName>
        <fullName evidence="4">Alpha-L-arabinofuranosidase</fullName>
    </recommendedName>
</protein>
<feature type="signal peptide" evidence="2">
    <location>
        <begin position="1"/>
        <end position="28"/>
    </location>
</feature>